<evidence type="ECO:0000256" key="3">
    <source>
        <dbReference type="ARBA" id="ARBA00022448"/>
    </source>
</evidence>
<feature type="transmembrane region" description="Helical" evidence="13">
    <location>
        <begin position="43"/>
        <end position="64"/>
    </location>
</feature>
<dbReference type="InterPro" id="IPR011577">
    <property type="entry name" value="Cyt_b561_bac/Ni-Hgenase"/>
</dbReference>
<keyword evidence="8" id="KW-0249">Electron transport</keyword>
<dbReference type="InterPro" id="IPR052168">
    <property type="entry name" value="Cytochrome_b561_oxidase"/>
</dbReference>
<keyword evidence="6 13" id="KW-0812">Transmembrane</keyword>
<accession>A0ABT2YCP3</accession>
<dbReference type="Proteomes" id="UP001209701">
    <property type="component" value="Unassembled WGS sequence"/>
</dbReference>
<keyword evidence="11 13" id="KW-0472">Membrane</keyword>
<sequence>MNHIPAINKATRSLHWIVALAMLGLLAMGFYMSKFEVWGLYELHKSLALLACIAIALRLFWRYLRPWQALPSKASPMMQGLAKWTHRLLLMSTLAMPISGMLFSGISGHGFGVFGLRLLAANPDPMQPGEVLSHNKSLEVLAQNLHEYFGYAVVALLLLHIAGALKHHWVDKDATLLRMLGGTSKH</sequence>
<feature type="domain" description="Cytochrome b561 bacterial/Ni-hydrogenase" evidence="14">
    <location>
        <begin position="8"/>
        <end position="182"/>
    </location>
</feature>
<evidence type="ECO:0000256" key="8">
    <source>
        <dbReference type="ARBA" id="ARBA00022982"/>
    </source>
</evidence>
<evidence type="ECO:0000256" key="1">
    <source>
        <dbReference type="ARBA" id="ARBA00001970"/>
    </source>
</evidence>
<keyword evidence="16" id="KW-1185">Reference proteome</keyword>
<evidence type="ECO:0000256" key="11">
    <source>
        <dbReference type="ARBA" id="ARBA00023136"/>
    </source>
</evidence>
<dbReference type="PANTHER" id="PTHR30529:SF7">
    <property type="entry name" value="CYTOCHROME B561 BACTERIAL_NI-HYDROGENASE DOMAIN-CONTAINING PROTEIN"/>
    <property type="match status" value="1"/>
</dbReference>
<dbReference type="PANTHER" id="PTHR30529">
    <property type="entry name" value="CYTOCHROME B561"/>
    <property type="match status" value="1"/>
</dbReference>
<evidence type="ECO:0000313" key="16">
    <source>
        <dbReference type="Proteomes" id="UP001209701"/>
    </source>
</evidence>
<keyword evidence="3" id="KW-0813">Transport</keyword>
<dbReference type="Pfam" id="PF01292">
    <property type="entry name" value="Ni_hydr_CYTB"/>
    <property type="match status" value="1"/>
</dbReference>
<name>A0ABT2YCP3_9BURK</name>
<keyword evidence="5" id="KW-0349">Heme</keyword>
<feature type="transmembrane region" description="Helical" evidence="13">
    <location>
        <begin position="84"/>
        <end position="106"/>
    </location>
</feature>
<comment type="caution">
    <text evidence="15">The sequence shown here is derived from an EMBL/GenBank/DDBJ whole genome shotgun (WGS) entry which is preliminary data.</text>
</comment>
<dbReference type="SUPFAM" id="SSF81342">
    <property type="entry name" value="Transmembrane di-heme cytochromes"/>
    <property type="match status" value="1"/>
</dbReference>
<evidence type="ECO:0000256" key="7">
    <source>
        <dbReference type="ARBA" id="ARBA00022723"/>
    </source>
</evidence>
<evidence type="ECO:0000256" key="6">
    <source>
        <dbReference type="ARBA" id="ARBA00022692"/>
    </source>
</evidence>
<gene>
    <name evidence="15" type="ORF">LNV07_06825</name>
</gene>
<dbReference type="InterPro" id="IPR016174">
    <property type="entry name" value="Di-haem_cyt_TM"/>
</dbReference>
<evidence type="ECO:0000313" key="15">
    <source>
        <dbReference type="EMBL" id="MCV2367807.1"/>
    </source>
</evidence>
<evidence type="ECO:0000256" key="2">
    <source>
        <dbReference type="ARBA" id="ARBA00004651"/>
    </source>
</evidence>
<keyword evidence="7" id="KW-0479">Metal-binding</keyword>
<evidence type="ECO:0000259" key="14">
    <source>
        <dbReference type="Pfam" id="PF01292"/>
    </source>
</evidence>
<keyword evidence="10" id="KW-0408">Iron</keyword>
<comment type="subcellular location">
    <subcellularLocation>
        <location evidence="2">Cell membrane</location>
        <topology evidence="2">Multi-pass membrane protein</topology>
    </subcellularLocation>
</comment>
<comment type="similarity">
    <text evidence="12">Belongs to the cytochrome b561 family.</text>
</comment>
<evidence type="ECO:0000256" key="13">
    <source>
        <dbReference type="SAM" id="Phobius"/>
    </source>
</evidence>
<evidence type="ECO:0000256" key="12">
    <source>
        <dbReference type="ARBA" id="ARBA00037975"/>
    </source>
</evidence>
<dbReference type="RefSeq" id="WP_263570433.1">
    <property type="nucleotide sequence ID" value="NZ_JAJIRN010000003.1"/>
</dbReference>
<reference evidence="15 16" key="1">
    <citation type="submission" date="2021-11" db="EMBL/GenBank/DDBJ databases">
        <authorList>
            <person name="Liang Q."/>
            <person name="Mou H."/>
            <person name="Liu Z."/>
        </authorList>
    </citation>
    <scope>NUCLEOTIDE SEQUENCE [LARGE SCALE GENOMIC DNA]</scope>
    <source>
        <strain evidence="15 16">CHU3</strain>
    </source>
</reference>
<evidence type="ECO:0000256" key="10">
    <source>
        <dbReference type="ARBA" id="ARBA00023004"/>
    </source>
</evidence>
<feature type="transmembrane region" description="Helical" evidence="13">
    <location>
        <begin position="12"/>
        <end position="31"/>
    </location>
</feature>
<evidence type="ECO:0000256" key="9">
    <source>
        <dbReference type="ARBA" id="ARBA00022989"/>
    </source>
</evidence>
<keyword evidence="4" id="KW-1003">Cell membrane</keyword>
<protein>
    <submittedName>
        <fullName evidence="15">Cytochrome b</fullName>
    </submittedName>
</protein>
<comment type="cofactor">
    <cofactor evidence="1">
        <name>heme b</name>
        <dbReference type="ChEBI" id="CHEBI:60344"/>
    </cofactor>
</comment>
<feature type="transmembrane region" description="Helical" evidence="13">
    <location>
        <begin position="148"/>
        <end position="165"/>
    </location>
</feature>
<dbReference type="EMBL" id="JAJIRN010000003">
    <property type="protein sequence ID" value="MCV2367807.1"/>
    <property type="molecule type" value="Genomic_DNA"/>
</dbReference>
<keyword evidence="9 13" id="KW-1133">Transmembrane helix</keyword>
<organism evidence="15 16">
    <name type="scientific">Roseateles oligotrophus</name>
    <dbReference type="NCBI Taxonomy" id="1769250"/>
    <lineage>
        <taxon>Bacteria</taxon>
        <taxon>Pseudomonadati</taxon>
        <taxon>Pseudomonadota</taxon>
        <taxon>Betaproteobacteria</taxon>
        <taxon>Burkholderiales</taxon>
        <taxon>Sphaerotilaceae</taxon>
        <taxon>Roseateles</taxon>
    </lineage>
</organism>
<evidence type="ECO:0000256" key="4">
    <source>
        <dbReference type="ARBA" id="ARBA00022475"/>
    </source>
</evidence>
<proteinExistence type="inferred from homology"/>
<evidence type="ECO:0000256" key="5">
    <source>
        <dbReference type="ARBA" id="ARBA00022617"/>
    </source>
</evidence>